<evidence type="ECO:0000256" key="1">
    <source>
        <dbReference type="SAM" id="MobiDB-lite"/>
    </source>
</evidence>
<accession>A0A540N9C6</accession>
<feature type="compositionally biased region" description="Polar residues" evidence="1">
    <location>
        <begin position="1"/>
        <end position="16"/>
    </location>
</feature>
<dbReference type="Proteomes" id="UP000315295">
    <property type="component" value="Unassembled WGS sequence"/>
</dbReference>
<dbReference type="AlphaFoldDB" id="A0A540N9C6"/>
<evidence type="ECO:0000313" key="2">
    <source>
        <dbReference type="EMBL" id="TQE07629.1"/>
    </source>
</evidence>
<feature type="region of interest" description="Disordered" evidence="1">
    <location>
        <begin position="1"/>
        <end position="31"/>
    </location>
</feature>
<sequence>MSNLIRSRKAVTTTLRSPPPAHPSVATTPASSMALPVSARCGHHRPLTLDTPLASTTDASGSQQDERHRVAPMPEQHSALAHDIGHIVQTYCPMGVQNSRRLMSLETFMFDLGDELVESLHTTMMEKWQLVLQKSMDPASSRDGDLPPETAFESVDPPEDAGLQILAKTLDQVLERRLGKYCRGMGNARWREPRAPSSSLSKS</sequence>
<proteinExistence type="predicted"/>
<name>A0A540N9C6_MALBA</name>
<dbReference type="EMBL" id="VIEB01000083">
    <property type="protein sequence ID" value="TQE07629.1"/>
    <property type="molecule type" value="Genomic_DNA"/>
</dbReference>
<evidence type="ECO:0000313" key="3">
    <source>
        <dbReference type="Proteomes" id="UP000315295"/>
    </source>
</evidence>
<keyword evidence="3" id="KW-1185">Reference proteome</keyword>
<gene>
    <name evidence="2" type="ORF">C1H46_006772</name>
</gene>
<reference evidence="2 3" key="1">
    <citation type="journal article" date="2019" name="G3 (Bethesda)">
        <title>Sequencing of a Wild Apple (Malus baccata) Genome Unravels the Differences Between Cultivated and Wild Apple Species Regarding Disease Resistance and Cold Tolerance.</title>
        <authorList>
            <person name="Chen X."/>
        </authorList>
    </citation>
    <scope>NUCLEOTIDE SEQUENCE [LARGE SCALE GENOMIC DNA]</scope>
    <source>
        <strain evidence="3">cv. Shandingzi</strain>
        <tissue evidence="2">Leaves</tissue>
    </source>
</reference>
<feature type="region of interest" description="Disordered" evidence="1">
    <location>
        <begin position="44"/>
        <end position="71"/>
    </location>
</feature>
<comment type="caution">
    <text evidence="2">The sequence shown here is derived from an EMBL/GenBank/DDBJ whole genome shotgun (WGS) entry which is preliminary data.</text>
</comment>
<protein>
    <submittedName>
        <fullName evidence="2">Uncharacterized protein</fullName>
    </submittedName>
</protein>
<organism evidence="2 3">
    <name type="scientific">Malus baccata</name>
    <name type="common">Siberian crab apple</name>
    <name type="synonym">Pyrus baccata</name>
    <dbReference type="NCBI Taxonomy" id="106549"/>
    <lineage>
        <taxon>Eukaryota</taxon>
        <taxon>Viridiplantae</taxon>
        <taxon>Streptophyta</taxon>
        <taxon>Embryophyta</taxon>
        <taxon>Tracheophyta</taxon>
        <taxon>Spermatophyta</taxon>
        <taxon>Magnoliopsida</taxon>
        <taxon>eudicotyledons</taxon>
        <taxon>Gunneridae</taxon>
        <taxon>Pentapetalae</taxon>
        <taxon>rosids</taxon>
        <taxon>fabids</taxon>
        <taxon>Rosales</taxon>
        <taxon>Rosaceae</taxon>
        <taxon>Amygdaloideae</taxon>
        <taxon>Maleae</taxon>
        <taxon>Malus</taxon>
    </lineage>
</organism>
<feature type="compositionally biased region" description="Polar residues" evidence="1">
    <location>
        <begin position="53"/>
        <end position="63"/>
    </location>
</feature>